<dbReference type="Pfam" id="PF05437">
    <property type="entry name" value="AzlD"/>
    <property type="match status" value="1"/>
</dbReference>
<feature type="transmembrane region" description="Helical" evidence="1">
    <location>
        <begin position="6"/>
        <end position="29"/>
    </location>
</feature>
<gene>
    <name evidence="2" type="ORF">GZA08_00520</name>
</gene>
<sequence length="112" mass="11790">MIGGPVLWAVIAALGVGTFLIRYSFLGLIGDRKMPEWVLRHLRYTPVAVLPGLVAPLVLWPAATEGETDPARLIAALVALGAGWLGRSAVWAMVAGALALYAGLWLEGAAGW</sequence>
<feature type="transmembrane region" description="Helical" evidence="1">
    <location>
        <begin position="73"/>
        <end position="106"/>
    </location>
</feature>
<keyword evidence="1" id="KW-1133">Transmembrane helix</keyword>
<evidence type="ECO:0000313" key="2">
    <source>
        <dbReference type="EMBL" id="NDU99451.1"/>
    </source>
</evidence>
<dbReference type="InterPro" id="IPR008407">
    <property type="entry name" value="Brnchd-chn_aa_trnsp_AzlD"/>
</dbReference>
<accession>A0A6B2JVN3</accession>
<evidence type="ECO:0000256" key="1">
    <source>
        <dbReference type="SAM" id="Phobius"/>
    </source>
</evidence>
<keyword evidence="1" id="KW-0472">Membrane</keyword>
<dbReference type="RefSeq" id="WP_163888956.1">
    <property type="nucleotide sequence ID" value="NZ_JAAFYS010000001.1"/>
</dbReference>
<organism evidence="2 3">
    <name type="scientific">Pseudoroseicyclus tamaricis</name>
    <dbReference type="NCBI Taxonomy" id="2705421"/>
    <lineage>
        <taxon>Bacteria</taxon>
        <taxon>Pseudomonadati</taxon>
        <taxon>Pseudomonadota</taxon>
        <taxon>Alphaproteobacteria</taxon>
        <taxon>Rhodobacterales</taxon>
        <taxon>Paracoccaceae</taxon>
        <taxon>Pseudoroseicyclus</taxon>
    </lineage>
</organism>
<proteinExistence type="predicted"/>
<feature type="transmembrane region" description="Helical" evidence="1">
    <location>
        <begin position="41"/>
        <end position="61"/>
    </location>
</feature>
<keyword evidence="3" id="KW-1185">Reference proteome</keyword>
<dbReference type="Proteomes" id="UP000474757">
    <property type="component" value="Unassembled WGS sequence"/>
</dbReference>
<dbReference type="EMBL" id="JAAGAB010000001">
    <property type="protein sequence ID" value="NDU99451.1"/>
    <property type="molecule type" value="Genomic_DNA"/>
</dbReference>
<comment type="caution">
    <text evidence="2">The sequence shown here is derived from an EMBL/GenBank/DDBJ whole genome shotgun (WGS) entry which is preliminary data.</text>
</comment>
<protein>
    <submittedName>
        <fullName evidence="2">AzlD domain-containing protein</fullName>
    </submittedName>
</protein>
<dbReference type="AlphaFoldDB" id="A0A6B2JVN3"/>
<reference evidence="2 3" key="1">
    <citation type="submission" date="2020-02" db="EMBL/GenBank/DDBJ databases">
        <title>Pseudoroseicyclus tamarix, sp. nov., isolated from offshore sediment of a Tamarix chinensis forest.</title>
        <authorList>
            <person name="Gai Y."/>
        </authorList>
    </citation>
    <scope>NUCLEOTIDE SEQUENCE [LARGE SCALE GENOMIC DNA]</scope>
    <source>
        <strain evidence="2 3">CLL3-39</strain>
    </source>
</reference>
<name>A0A6B2JVN3_9RHOB</name>
<keyword evidence="1" id="KW-0812">Transmembrane</keyword>
<evidence type="ECO:0000313" key="3">
    <source>
        <dbReference type="Proteomes" id="UP000474757"/>
    </source>
</evidence>